<proteinExistence type="predicted"/>
<keyword evidence="1" id="KW-0472">Membrane</keyword>
<evidence type="ECO:0000256" key="1">
    <source>
        <dbReference type="SAM" id="Phobius"/>
    </source>
</evidence>
<gene>
    <name evidence="2" type="ORF">CANVERA_P3617</name>
</gene>
<feature type="transmembrane region" description="Helical" evidence="1">
    <location>
        <begin position="36"/>
        <end position="56"/>
    </location>
</feature>
<sequence length="223" mass="26512">MSTPIELLYQFDQFLTNKLSQYSFTSNLLITPTSKFITEVLIISFFLLLSYEIVYWSGIYLNLWEYHAKDVFTEIPIHCAHLYIRLNIINSNIIDKLIDYYSIKQKSKFNPYYWNQLNSLGNDIFKLDKFLKYYFEFSPEDFEMNKQPEYGSTIEHLRNKTLKLFIESSELSKKYENENEKLTIDNVLIFNNKNEIVPSSKNDEYLSKCNIETGNVIDIVMVI</sequence>
<keyword evidence="3" id="KW-1185">Reference proteome</keyword>
<evidence type="ECO:0000313" key="3">
    <source>
        <dbReference type="Proteomes" id="UP001152885"/>
    </source>
</evidence>
<protein>
    <submittedName>
        <fullName evidence="2">Uncharacterized protein</fullName>
    </submittedName>
</protein>
<reference evidence="2" key="1">
    <citation type="submission" date="2022-12" db="EMBL/GenBank/DDBJ databases">
        <authorList>
            <person name="Brejova B."/>
        </authorList>
    </citation>
    <scope>NUCLEOTIDE SEQUENCE</scope>
</reference>
<organism evidence="2 3">
    <name type="scientific">Candida verbasci</name>
    <dbReference type="NCBI Taxonomy" id="1227364"/>
    <lineage>
        <taxon>Eukaryota</taxon>
        <taxon>Fungi</taxon>
        <taxon>Dikarya</taxon>
        <taxon>Ascomycota</taxon>
        <taxon>Saccharomycotina</taxon>
        <taxon>Pichiomycetes</taxon>
        <taxon>Debaryomycetaceae</taxon>
        <taxon>Candida/Lodderomyces clade</taxon>
        <taxon>Candida</taxon>
    </lineage>
</organism>
<keyword evidence="1" id="KW-0812">Transmembrane</keyword>
<dbReference type="OrthoDB" id="4041975at2759"/>
<comment type="caution">
    <text evidence="2">The sequence shown here is derived from an EMBL/GenBank/DDBJ whole genome shotgun (WGS) entry which is preliminary data.</text>
</comment>
<dbReference type="Proteomes" id="UP001152885">
    <property type="component" value="Unassembled WGS sequence"/>
</dbReference>
<dbReference type="AlphaFoldDB" id="A0A9W4XMB6"/>
<accession>A0A9W4XMB6</accession>
<keyword evidence="1" id="KW-1133">Transmembrane helix</keyword>
<dbReference type="EMBL" id="CANTUO010000004">
    <property type="protein sequence ID" value="CAI5759108.1"/>
    <property type="molecule type" value="Genomic_DNA"/>
</dbReference>
<evidence type="ECO:0000313" key="2">
    <source>
        <dbReference type="EMBL" id="CAI5759108.1"/>
    </source>
</evidence>
<name>A0A9W4XMB6_9ASCO</name>